<proteinExistence type="predicted"/>
<feature type="region of interest" description="Disordered" evidence="2">
    <location>
        <begin position="251"/>
        <end position="280"/>
    </location>
</feature>
<comment type="caution">
    <text evidence="3">The sequence shown here is derived from an EMBL/GenBank/DDBJ whole genome shotgun (WGS) entry which is preliminary data.</text>
</comment>
<evidence type="ECO:0000313" key="4">
    <source>
        <dbReference type="Proteomes" id="UP000685013"/>
    </source>
</evidence>
<organism evidence="3 4">
    <name type="scientific">Cucurbita argyrosperma subsp. sororia</name>
    <dbReference type="NCBI Taxonomy" id="37648"/>
    <lineage>
        <taxon>Eukaryota</taxon>
        <taxon>Viridiplantae</taxon>
        <taxon>Streptophyta</taxon>
        <taxon>Embryophyta</taxon>
        <taxon>Tracheophyta</taxon>
        <taxon>Spermatophyta</taxon>
        <taxon>Magnoliopsida</taxon>
        <taxon>eudicotyledons</taxon>
        <taxon>Gunneridae</taxon>
        <taxon>Pentapetalae</taxon>
        <taxon>rosids</taxon>
        <taxon>fabids</taxon>
        <taxon>Cucurbitales</taxon>
        <taxon>Cucurbitaceae</taxon>
        <taxon>Cucurbiteae</taxon>
        <taxon>Cucurbita</taxon>
    </lineage>
</organism>
<keyword evidence="1" id="KW-0175">Coiled coil</keyword>
<feature type="region of interest" description="Disordered" evidence="2">
    <location>
        <begin position="100"/>
        <end position="156"/>
    </location>
</feature>
<sequence length="674" mass="74686">MINQAQMISMSHPQMANQPHAINQSQSQVMNQPPVINQPQFLNQSQLMNHSQMMSQSQPQGMQQSPMMMSQSQPPMMTGNYKAWARPLPPLDPNKKYRNFTKPKYGNMKQSRPGRGNWKGKGVGDKRINNRRTENSLPGSISCPNNSSGGYQPPSLHELQSQNRIKARNFYSKKKFNSRFAPYAPRNTTSFIIRAKKSGGIASLVSPCPVTPAVLPTPMFSPSREALGDMAKEEWGVDGYGSMKGLIRLRGSENKAEVHEEEEEEGGGGSSDSEVEEHLEVERKLDHDLSRFEMIYQNYGVEYNNCLENRVDDQDSHIAQLEEENLTLKERLFLMERELVELRRKLQHLEGQNPVVDDVNEEVVDNVSENESDGGLEMEYVSEIRPNQDVDGGSKGGDEKEVFEIEGEEKCVGEDFTIGTEVEEKYIVKDEMVKESDEQLPEDEVAKNEEMKGELASGKVNECEDMDENFGNILHSDSGNGNEAMVNDEEEQTRIVPVNIVADVKCTNSEESKEDSGSIGGVFNGPRCGGSFWCSPLQPGGHQFGGFCLVELGIYSSWGFGFVLGFHAVDIFGARAVAFKSNSSLAGGFVLTIQDRTEAMPAASEKCAWEGYLTEVGASTGSPFPHGSKQASMMRKVPGGRQILGVQTALCFISKSLNGRGYGTLKGKERLCHQ</sequence>
<feature type="compositionally biased region" description="Basic and acidic residues" evidence="2">
    <location>
        <begin position="444"/>
        <end position="453"/>
    </location>
</feature>
<protein>
    <recommendedName>
        <fullName evidence="5">PRLI-interacting factor A-like</fullName>
    </recommendedName>
</protein>
<feature type="region of interest" description="Disordered" evidence="2">
    <location>
        <begin position="55"/>
        <end position="74"/>
    </location>
</feature>
<dbReference type="PANTHER" id="PTHR34484">
    <property type="entry name" value="OS02G0832600 PROTEIN"/>
    <property type="match status" value="1"/>
</dbReference>
<dbReference type="EMBL" id="JAGKQH010000002">
    <property type="protein sequence ID" value="KAG6605885.1"/>
    <property type="molecule type" value="Genomic_DNA"/>
</dbReference>
<name>A0AAV6P3B4_9ROSI</name>
<accession>A0AAV6P3B4</accession>
<feature type="region of interest" description="Disordered" evidence="2">
    <location>
        <begin position="434"/>
        <end position="455"/>
    </location>
</feature>
<keyword evidence="4" id="KW-1185">Reference proteome</keyword>
<dbReference type="Proteomes" id="UP000685013">
    <property type="component" value="Chromosome 2"/>
</dbReference>
<feature type="compositionally biased region" description="Basic and acidic residues" evidence="2">
    <location>
        <begin position="122"/>
        <end position="134"/>
    </location>
</feature>
<reference evidence="3 4" key="1">
    <citation type="journal article" date="2021" name="Hortic Res">
        <title>The domestication of Cucurbita argyrosperma as revealed by the genome of its wild relative.</title>
        <authorList>
            <person name="Barrera-Redondo J."/>
            <person name="Sanchez-de la Vega G."/>
            <person name="Aguirre-Liguori J.A."/>
            <person name="Castellanos-Morales G."/>
            <person name="Gutierrez-Guerrero Y.T."/>
            <person name="Aguirre-Dugua X."/>
            <person name="Aguirre-Planter E."/>
            <person name="Tenaillon M.I."/>
            <person name="Lira-Saade R."/>
            <person name="Eguiarte L.E."/>
        </authorList>
    </citation>
    <scope>NUCLEOTIDE SEQUENCE [LARGE SCALE GENOMIC DNA]</scope>
    <source>
        <strain evidence="3">JBR-2021</strain>
    </source>
</reference>
<gene>
    <name evidence="3" type="ORF">SDJN03_03202</name>
</gene>
<evidence type="ECO:0000256" key="2">
    <source>
        <dbReference type="SAM" id="MobiDB-lite"/>
    </source>
</evidence>
<dbReference type="PANTHER" id="PTHR34484:SF2">
    <property type="entry name" value="OS02G0832600 PROTEIN"/>
    <property type="match status" value="1"/>
</dbReference>
<evidence type="ECO:0000256" key="1">
    <source>
        <dbReference type="SAM" id="Coils"/>
    </source>
</evidence>
<dbReference type="AlphaFoldDB" id="A0AAV6P3B4"/>
<feature type="non-terminal residue" evidence="3">
    <location>
        <position position="1"/>
    </location>
</feature>
<feature type="coiled-coil region" evidence="1">
    <location>
        <begin position="304"/>
        <end position="352"/>
    </location>
</feature>
<evidence type="ECO:0000313" key="3">
    <source>
        <dbReference type="EMBL" id="KAG6605885.1"/>
    </source>
</evidence>
<evidence type="ECO:0008006" key="5">
    <source>
        <dbReference type="Google" id="ProtNLM"/>
    </source>
</evidence>
<feature type="compositionally biased region" description="Polar residues" evidence="2">
    <location>
        <begin position="135"/>
        <end position="150"/>
    </location>
</feature>